<evidence type="ECO:0000313" key="1">
    <source>
        <dbReference type="EMBL" id="MFI6504544.1"/>
    </source>
</evidence>
<comment type="caution">
    <text evidence="1">The sequence shown here is derived from an EMBL/GenBank/DDBJ whole genome shotgun (WGS) entry which is preliminary data.</text>
</comment>
<dbReference type="Proteomes" id="UP001612741">
    <property type="component" value="Unassembled WGS sequence"/>
</dbReference>
<organism evidence="1 2">
    <name type="scientific">Nonomuraea typhae</name>
    <dbReference type="NCBI Taxonomy" id="2603600"/>
    <lineage>
        <taxon>Bacteria</taxon>
        <taxon>Bacillati</taxon>
        <taxon>Actinomycetota</taxon>
        <taxon>Actinomycetes</taxon>
        <taxon>Streptosporangiales</taxon>
        <taxon>Streptosporangiaceae</taxon>
        <taxon>Nonomuraea</taxon>
    </lineage>
</organism>
<keyword evidence="2" id="KW-1185">Reference proteome</keyword>
<name>A0ABW7ZCK6_9ACTN</name>
<accession>A0ABW7ZCK6</accession>
<dbReference type="RefSeq" id="WP_397090314.1">
    <property type="nucleotide sequence ID" value="NZ_JBITGY010000015.1"/>
</dbReference>
<dbReference type="EMBL" id="JBITGY010000015">
    <property type="protein sequence ID" value="MFI6504544.1"/>
    <property type="molecule type" value="Genomic_DNA"/>
</dbReference>
<sequence length="47" mass="4947">MGVAPAVPRDMPAAQWQYLVRSVIGPLIAGSMRYLGLGLFVPSGSES</sequence>
<gene>
    <name evidence="1" type="ORF">ACIBG2_44665</name>
</gene>
<proteinExistence type="predicted"/>
<evidence type="ECO:0000313" key="2">
    <source>
        <dbReference type="Proteomes" id="UP001612741"/>
    </source>
</evidence>
<protein>
    <submittedName>
        <fullName evidence="1">Uncharacterized protein</fullName>
    </submittedName>
</protein>
<reference evidence="1 2" key="1">
    <citation type="submission" date="2024-10" db="EMBL/GenBank/DDBJ databases">
        <title>The Natural Products Discovery Center: Release of the First 8490 Sequenced Strains for Exploring Actinobacteria Biosynthetic Diversity.</title>
        <authorList>
            <person name="Kalkreuter E."/>
            <person name="Kautsar S.A."/>
            <person name="Yang D."/>
            <person name="Bader C.D."/>
            <person name="Teijaro C.N."/>
            <person name="Fluegel L."/>
            <person name="Davis C.M."/>
            <person name="Simpson J.R."/>
            <person name="Lauterbach L."/>
            <person name="Steele A.D."/>
            <person name="Gui C."/>
            <person name="Meng S."/>
            <person name="Li G."/>
            <person name="Viehrig K."/>
            <person name="Ye F."/>
            <person name="Su P."/>
            <person name="Kiefer A.F."/>
            <person name="Nichols A."/>
            <person name="Cepeda A.J."/>
            <person name="Yan W."/>
            <person name="Fan B."/>
            <person name="Jiang Y."/>
            <person name="Adhikari A."/>
            <person name="Zheng C.-J."/>
            <person name="Schuster L."/>
            <person name="Cowan T.M."/>
            <person name="Smanski M.J."/>
            <person name="Chevrette M.G."/>
            <person name="De Carvalho L.P.S."/>
            <person name="Shen B."/>
        </authorList>
    </citation>
    <scope>NUCLEOTIDE SEQUENCE [LARGE SCALE GENOMIC DNA]</scope>
    <source>
        <strain evidence="1 2">NPDC050545</strain>
    </source>
</reference>